<protein>
    <submittedName>
        <fullName evidence="2">Glycosyl transferase</fullName>
    </submittedName>
</protein>
<feature type="domain" description="Glycosyltransferase 2-like" evidence="1">
    <location>
        <begin position="503"/>
        <end position="626"/>
    </location>
</feature>
<dbReference type="InterPro" id="IPR001173">
    <property type="entry name" value="Glyco_trans_2-like"/>
</dbReference>
<evidence type="ECO:0000259" key="1">
    <source>
        <dbReference type="Pfam" id="PF00535"/>
    </source>
</evidence>
<reference evidence="2 3" key="1">
    <citation type="submission" date="2014-09" db="EMBL/GenBank/DDBJ databases">
        <title>Genome sequence of Flavobacterium aquidurense RC62.</title>
        <authorList>
            <person name="Kim J.F."/>
            <person name="Kwak M.-J."/>
        </authorList>
    </citation>
    <scope>NUCLEOTIDE SEQUENCE [LARGE SCALE GENOMIC DNA]</scope>
    <source>
        <strain evidence="2 3">RC62</strain>
    </source>
</reference>
<organism evidence="2 3">
    <name type="scientific">Flavobacterium aquidurense</name>
    <dbReference type="NCBI Taxonomy" id="362413"/>
    <lineage>
        <taxon>Bacteria</taxon>
        <taxon>Pseudomonadati</taxon>
        <taxon>Bacteroidota</taxon>
        <taxon>Flavobacteriia</taxon>
        <taxon>Flavobacteriales</taxon>
        <taxon>Flavobacteriaceae</taxon>
        <taxon>Flavobacterium</taxon>
    </lineage>
</organism>
<dbReference type="SUPFAM" id="SSF53448">
    <property type="entry name" value="Nucleotide-diphospho-sugar transferases"/>
    <property type="match status" value="1"/>
</dbReference>
<dbReference type="Pfam" id="PF00535">
    <property type="entry name" value="Glycos_transf_2"/>
    <property type="match status" value="1"/>
</dbReference>
<dbReference type="Pfam" id="PF13578">
    <property type="entry name" value="Methyltransf_24"/>
    <property type="match status" value="1"/>
</dbReference>
<dbReference type="EMBL" id="JRLF01000006">
    <property type="protein sequence ID" value="KQB42578.1"/>
    <property type="molecule type" value="Genomic_DNA"/>
</dbReference>
<dbReference type="AlphaFoldDB" id="A0A0Q0RYP8"/>
<dbReference type="SUPFAM" id="SSF53335">
    <property type="entry name" value="S-adenosyl-L-methionine-dependent methyltransferases"/>
    <property type="match status" value="1"/>
</dbReference>
<evidence type="ECO:0000313" key="3">
    <source>
        <dbReference type="Proteomes" id="UP000050443"/>
    </source>
</evidence>
<dbReference type="Proteomes" id="UP000050443">
    <property type="component" value="Unassembled WGS sequence"/>
</dbReference>
<dbReference type="Gene3D" id="3.90.550.10">
    <property type="entry name" value="Spore Coat Polysaccharide Biosynthesis Protein SpsA, Chain A"/>
    <property type="match status" value="1"/>
</dbReference>
<dbReference type="PANTHER" id="PTHR22916">
    <property type="entry name" value="GLYCOSYLTRANSFERASE"/>
    <property type="match status" value="1"/>
</dbReference>
<keyword evidence="2" id="KW-0808">Transferase</keyword>
<dbReference type="GO" id="GO:0016758">
    <property type="term" value="F:hexosyltransferase activity"/>
    <property type="evidence" value="ECO:0007669"/>
    <property type="project" value="UniProtKB-ARBA"/>
</dbReference>
<accession>A0A0Q0RYP8</accession>
<dbReference type="Gene3D" id="3.40.50.150">
    <property type="entry name" value="Vaccinia Virus protein VP39"/>
    <property type="match status" value="1"/>
</dbReference>
<dbReference type="STRING" id="362413.RC62_3585"/>
<name>A0A0Q0RYP8_9FLAO</name>
<gene>
    <name evidence="2" type="ORF">RC62_3585</name>
</gene>
<dbReference type="InterPro" id="IPR029063">
    <property type="entry name" value="SAM-dependent_MTases_sf"/>
</dbReference>
<evidence type="ECO:0000313" key="2">
    <source>
        <dbReference type="EMBL" id="KQB42578.1"/>
    </source>
</evidence>
<dbReference type="PATRIC" id="fig|362413.3.peg.3510"/>
<sequence>MCLVHENQDCIIDLVRNLKYLDPDSSIMLYNGGTNTALFDNFPFSQYNAIIYPEPKVLKWGWLHDFAIDCMEYAIMHLDFDLITVVDSDQLLCSKNYSAYVADTFHNNSKLGMLGQVATRIDADTKIDPAITAYTEKDLWKSFLEKLPNGKEAFLHWTFWPSTAFSYAAAVDLVRLFRTDLELQSILKKTKIWASEEILLPTLTIALGYTIVENPCVYDFVKYRAFYTNNDIQQAIQKENTFWIHPVERKINNTNRIYVRNAFKNYIKDSFSSSSINLESLFDKIKKQVNSIEGWLYEDEIALLTTICYTKAQTKKNPVLVEIGSYCGKATAVMALAAKEINSKTKVFAIDDFTGRLGAEDTRIDLYGTSFEKFQHTLNQTETIDKVTIIKSMPSVVDFKEEIDMLLIDGLHDYANVARDFYNYEKHLKPDSILLFHDYDTGFPGVTHFVTELLYSGNYQILSKSDSLVALKKTEIQSEKTLKSNIKIANKKAIIDKKEPMVSCIMPTYNRSEFITNAINQFLDQNYPNKELIIIDDSERSIADLVPESSLITYIYLNEKLNLGSKRNMACQIAKGEIIIHLDDDDYYAPDWLQKQISFLTEKKLDITGLDAPVFHKKEEDSFWQYVYPKKDKPWVYGATLCYTKQFWQANPFPATNCGEDNVFVWNENAKNILANDAVTSYLGQIHTKNTSPKQTKYERWKKLENNELVSTILNSIKDL</sequence>
<proteinExistence type="predicted"/>
<dbReference type="CDD" id="cd00761">
    <property type="entry name" value="Glyco_tranf_GTA_type"/>
    <property type="match status" value="1"/>
</dbReference>
<comment type="caution">
    <text evidence="2">The sequence shown here is derived from an EMBL/GenBank/DDBJ whole genome shotgun (WGS) entry which is preliminary data.</text>
</comment>
<dbReference type="InterPro" id="IPR029044">
    <property type="entry name" value="Nucleotide-diphossugar_trans"/>
</dbReference>